<dbReference type="EMBL" id="WJIE01000007">
    <property type="protein sequence ID" value="MRG95267.1"/>
    <property type="molecule type" value="Genomic_DNA"/>
</dbReference>
<keyword evidence="3" id="KW-1185">Reference proteome</keyword>
<keyword evidence="1" id="KW-0472">Membrane</keyword>
<evidence type="ECO:0008006" key="4">
    <source>
        <dbReference type="Google" id="ProtNLM"/>
    </source>
</evidence>
<reference evidence="2 3" key="1">
    <citation type="submission" date="2019-10" db="EMBL/GenBank/DDBJ databases">
        <title>A soil myxobacterium in the family Polyangiaceae.</title>
        <authorList>
            <person name="Li Y."/>
            <person name="Wang J."/>
        </authorList>
    </citation>
    <scope>NUCLEOTIDE SEQUENCE [LARGE SCALE GENOMIC DNA]</scope>
    <source>
        <strain evidence="2 3">DSM 14734</strain>
    </source>
</reference>
<organism evidence="2 3">
    <name type="scientific">Polyangium spumosum</name>
    <dbReference type="NCBI Taxonomy" id="889282"/>
    <lineage>
        <taxon>Bacteria</taxon>
        <taxon>Pseudomonadati</taxon>
        <taxon>Myxococcota</taxon>
        <taxon>Polyangia</taxon>
        <taxon>Polyangiales</taxon>
        <taxon>Polyangiaceae</taxon>
        <taxon>Polyangium</taxon>
    </lineage>
</organism>
<proteinExistence type="predicted"/>
<evidence type="ECO:0000313" key="3">
    <source>
        <dbReference type="Proteomes" id="UP000440224"/>
    </source>
</evidence>
<feature type="transmembrane region" description="Helical" evidence="1">
    <location>
        <begin position="101"/>
        <end position="122"/>
    </location>
</feature>
<dbReference type="Proteomes" id="UP000440224">
    <property type="component" value="Unassembled WGS sequence"/>
</dbReference>
<evidence type="ECO:0000313" key="2">
    <source>
        <dbReference type="EMBL" id="MRG95267.1"/>
    </source>
</evidence>
<protein>
    <recommendedName>
        <fullName evidence="4">DUF4157 domain-containing protein</fullName>
    </recommendedName>
</protein>
<dbReference type="AlphaFoldDB" id="A0A6N7PUM2"/>
<dbReference type="OrthoDB" id="5513625at2"/>
<name>A0A6N7PUM2_9BACT</name>
<sequence>MTVTHIADRRARDELARLMERFARRPRPIHVVKKSAYWHQRAAGAALFAVTFGGQHKYLSHYVTTLGHTIYVPDDFDDWAPTRALEILRHEAVHVAQFERYGWVVMVLFYGVLPLPMGLAWFRARFEWEAYEETLRAVAEVEGLAAARAPALREEIVRRFTGPDYGWMWPFPRTIERWIDEALVKIEGELAQSEPSTPSAEKR</sequence>
<comment type="caution">
    <text evidence="2">The sequence shown here is derived from an EMBL/GenBank/DDBJ whole genome shotgun (WGS) entry which is preliminary data.</text>
</comment>
<keyword evidence="1" id="KW-1133">Transmembrane helix</keyword>
<evidence type="ECO:0000256" key="1">
    <source>
        <dbReference type="SAM" id="Phobius"/>
    </source>
</evidence>
<dbReference type="RefSeq" id="WP_153822079.1">
    <property type="nucleotide sequence ID" value="NZ_WJIE01000007.1"/>
</dbReference>
<accession>A0A6N7PUM2</accession>
<keyword evidence="1" id="KW-0812">Transmembrane</keyword>
<gene>
    <name evidence="2" type="ORF">GF068_25605</name>
</gene>